<reference evidence="3 4" key="1">
    <citation type="submission" date="2024-01" db="EMBL/GenBank/DDBJ databases">
        <title>Genome mining of biosynthetic gene clusters to explore secondary metabolites of Streptomyces sp.</title>
        <authorList>
            <person name="Baig A."/>
            <person name="Ajitkumar Shintre N."/>
            <person name="Kumar H."/>
            <person name="Anbarasu A."/>
            <person name="Ramaiah S."/>
        </authorList>
    </citation>
    <scope>NUCLEOTIDE SEQUENCE [LARGE SCALE GENOMIC DNA]</scope>
    <source>
        <strain evidence="3 4">A57</strain>
    </source>
</reference>
<protein>
    <submittedName>
        <fullName evidence="3">Histidine kinase dimerization/phosphoacceptor domain-containing protein</fullName>
    </submittedName>
</protein>
<dbReference type="InterPro" id="IPR011712">
    <property type="entry name" value="Sig_transdc_His_kin_sub3_dim/P"/>
</dbReference>
<evidence type="ECO:0000259" key="2">
    <source>
        <dbReference type="Pfam" id="PF07730"/>
    </source>
</evidence>
<accession>A0ABV5EHR1</accession>
<dbReference type="Pfam" id="PF07730">
    <property type="entry name" value="HisKA_3"/>
    <property type="match status" value="1"/>
</dbReference>
<gene>
    <name evidence="3" type="ORF">VSS16_27240</name>
</gene>
<feature type="compositionally biased region" description="Basic and acidic residues" evidence="1">
    <location>
        <begin position="36"/>
        <end position="47"/>
    </location>
</feature>
<organism evidence="3 4">
    <name type="scientific">Streptomyces broussonetiae</name>
    <dbReference type="NCBI Taxonomy" id="2686304"/>
    <lineage>
        <taxon>Bacteria</taxon>
        <taxon>Bacillati</taxon>
        <taxon>Actinomycetota</taxon>
        <taxon>Actinomycetes</taxon>
        <taxon>Kitasatosporales</taxon>
        <taxon>Streptomycetaceae</taxon>
        <taxon>Streptomyces</taxon>
    </lineage>
</organism>
<sequence>MNVQAGAALHRPDPERATQALTAIKQASKESLHELRTTLGTLRREDDAPPSPACTACTNSSPRPGAPAWRSAPNWPRPARCPRRPTWRRTGSSRKP</sequence>
<dbReference type="Gene3D" id="1.20.5.1930">
    <property type="match status" value="1"/>
</dbReference>
<dbReference type="RefSeq" id="WP_376734975.1">
    <property type="nucleotide sequence ID" value="NZ_JAYMRP010000030.1"/>
</dbReference>
<evidence type="ECO:0000313" key="3">
    <source>
        <dbReference type="EMBL" id="MFB8776389.1"/>
    </source>
</evidence>
<evidence type="ECO:0000313" key="4">
    <source>
        <dbReference type="Proteomes" id="UP001585080"/>
    </source>
</evidence>
<comment type="caution">
    <text evidence="3">The sequence shown here is derived from an EMBL/GenBank/DDBJ whole genome shotgun (WGS) entry which is preliminary data.</text>
</comment>
<keyword evidence="3" id="KW-0418">Kinase</keyword>
<feature type="domain" description="Signal transduction histidine kinase subgroup 3 dimerisation and phosphoacceptor" evidence="2">
    <location>
        <begin position="1"/>
        <end position="45"/>
    </location>
</feature>
<dbReference type="EMBL" id="JAYMRP010000030">
    <property type="protein sequence ID" value="MFB8776389.1"/>
    <property type="molecule type" value="Genomic_DNA"/>
</dbReference>
<feature type="region of interest" description="Disordered" evidence="1">
    <location>
        <begin position="36"/>
        <end position="96"/>
    </location>
</feature>
<keyword evidence="3" id="KW-0808">Transferase</keyword>
<proteinExistence type="predicted"/>
<name>A0ABV5EHR1_9ACTN</name>
<keyword evidence="4" id="KW-1185">Reference proteome</keyword>
<feature type="compositionally biased region" description="Basic residues" evidence="1">
    <location>
        <begin position="80"/>
        <end position="96"/>
    </location>
</feature>
<dbReference type="GO" id="GO:0016301">
    <property type="term" value="F:kinase activity"/>
    <property type="evidence" value="ECO:0007669"/>
    <property type="project" value="UniProtKB-KW"/>
</dbReference>
<dbReference type="Proteomes" id="UP001585080">
    <property type="component" value="Unassembled WGS sequence"/>
</dbReference>
<evidence type="ECO:0000256" key="1">
    <source>
        <dbReference type="SAM" id="MobiDB-lite"/>
    </source>
</evidence>